<dbReference type="PANTHER" id="PTHR21240:SF31">
    <property type="entry name" value="AMIDOHYDROLASE FAMILY PROTEIN (AFU_ORTHOLOGUE AFUA_7G05840)"/>
    <property type="match status" value="1"/>
</dbReference>
<evidence type="ECO:0000256" key="2">
    <source>
        <dbReference type="ARBA" id="ARBA00023239"/>
    </source>
</evidence>
<dbReference type="InterPro" id="IPR032466">
    <property type="entry name" value="Metal_Hydrolase"/>
</dbReference>
<dbReference type="EMBL" id="JAPDRK010000012">
    <property type="protein sequence ID" value="KAJ9607396.1"/>
    <property type="molecule type" value="Genomic_DNA"/>
</dbReference>
<accession>A0AA38X5Z2</accession>
<reference evidence="5" key="1">
    <citation type="submission" date="2022-10" db="EMBL/GenBank/DDBJ databases">
        <title>Culturing micro-colonial fungi from biological soil crusts in the Mojave desert and describing Neophaeococcomyces mojavensis, and introducing the new genera and species Taxawa tesnikishii.</title>
        <authorList>
            <person name="Kurbessoian T."/>
            <person name="Stajich J.E."/>
        </authorList>
    </citation>
    <scope>NUCLEOTIDE SEQUENCE</scope>
    <source>
        <strain evidence="5">TK_41</strain>
    </source>
</reference>
<evidence type="ECO:0000313" key="6">
    <source>
        <dbReference type="Proteomes" id="UP001172673"/>
    </source>
</evidence>
<gene>
    <name evidence="5" type="ORF">H2200_008469</name>
</gene>
<dbReference type="InterPro" id="IPR006680">
    <property type="entry name" value="Amidohydro-rel"/>
</dbReference>
<keyword evidence="2 3" id="KW-0456">Lyase</keyword>
<protein>
    <recommendedName>
        <fullName evidence="4">Amidohydrolase-related domain-containing protein</fullName>
    </recommendedName>
</protein>
<evidence type="ECO:0000259" key="4">
    <source>
        <dbReference type="Pfam" id="PF04909"/>
    </source>
</evidence>
<dbReference type="InterPro" id="IPR032465">
    <property type="entry name" value="ACMSD"/>
</dbReference>
<evidence type="ECO:0000256" key="3">
    <source>
        <dbReference type="RuleBase" id="RU366045"/>
    </source>
</evidence>
<keyword evidence="1 3" id="KW-0210">Decarboxylase</keyword>
<dbReference type="AlphaFoldDB" id="A0AA38X5Z2"/>
<dbReference type="PANTHER" id="PTHR21240">
    <property type="entry name" value="2-AMINO-3-CARBOXYLMUCONATE-6-SEMIALDEHYDE DECARBOXYLASE"/>
    <property type="match status" value="1"/>
</dbReference>
<dbReference type="SUPFAM" id="SSF51556">
    <property type="entry name" value="Metallo-dependent hydrolases"/>
    <property type="match status" value="1"/>
</dbReference>
<organism evidence="5 6">
    <name type="scientific">Cladophialophora chaetospira</name>
    <dbReference type="NCBI Taxonomy" id="386627"/>
    <lineage>
        <taxon>Eukaryota</taxon>
        <taxon>Fungi</taxon>
        <taxon>Dikarya</taxon>
        <taxon>Ascomycota</taxon>
        <taxon>Pezizomycotina</taxon>
        <taxon>Eurotiomycetes</taxon>
        <taxon>Chaetothyriomycetidae</taxon>
        <taxon>Chaetothyriales</taxon>
        <taxon>Herpotrichiellaceae</taxon>
        <taxon>Cladophialophora</taxon>
    </lineage>
</organism>
<dbReference type="Proteomes" id="UP001172673">
    <property type="component" value="Unassembled WGS sequence"/>
</dbReference>
<dbReference type="GO" id="GO:0016787">
    <property type="term" value="F:hydrolase activity"/>
    <property type="evidence" value="ECO:0007669"/>
    <property type="project" value="InterPro"/>
</dbReference>
<name>A0AA38X5Z2_9EURO</name>
<keyword evidence="6" id="KW-1185">Reference proteome</keyword>
<comment type="caution">
    <text evidence="5">The sequence shown here is derived from an EMBL/GenBank/DDBJ whole genome shotgun (WGS) entry which is preliminary data.</text>
</comment>
<evidence type="ECO:0000313" key="5">
    <source>
        <dbReference type="EMBL" id="KAJ9607396.1"/>
    </source>
</evidence>
<evidence type="ECO:0000256" key="1">
    <source>
        <dbReference type="ARBA" id="ARBA00022793"/>
    </source>
</evidence>
<proteinExistence type="inferred from homology"/>
<dbReference type="Pfam" id="PF04909">
    <property type="entry name" value="Amidohydro_2"/>
    <property type="match status" value="1"/>
</dbReference>
<comment type="similarity">
    <text evidence="3">Belongs to the metallo-dependent hydrolases superfamily.</text>
</comment>
<dbReference type="GO" id="GO:0005829">
    <property type="term" value="C:cytosol"/>
    <property type="evidence" value="ECO:0007669"/>
    <property type="project" value="TreeGrafter"/>
</dbReference>
<dbReference type="GO" id="GO:0019748">
    <property type="term" value="P:secondary metabolic process"/>
    <property type="evidence" value="ECO:0007669"/>
    <property type="project" value="TreeGrafter"/>
</dbReference>
<sequence>MLGKIALEEAFELPEFEEVWKDRWGRMFPDEVEKRSKQMVDITNERLDYARRFGVGYQILSHTAPGVQDVSDPVEAQELAVRANDYIAETIKGYKDKLGAFAALSMHDPKEAAEELRRCVEVHGFKGALVNHTQRCGPNGKDEIFYDQPEWDAFWDVCEELDVPFYLHPRIPTGTVFEKQFKDRAFLVGPTLGFAHGVSLAVGGLIVNGVFDRHPKLQLIIGHLGEKLPFDFYRIHHWSEDGPKKPFKKTIYEYFSQNIWLTTTGQHSTPLLNFVVNMIGADRIMFSIDYPYETFEDACPWFDDTPLAIADRAKIGRENAKKLFKLPRYQDCESIITK</sequence>
<dbReference type="GO" id="GO:0016831">
    <property type="term" value="F:carboxy-lyase activity"/>
    <property type="evidence" value="ECO:0007669"/>
    <property type="project" value="UniProtKB-KW"/>
</dbReference>
<dbReference type="Gene3D" id="3.20.20.140">
    <property type="entry name" value="Metal-dependent hydrolases"/>
    <property type="match status" value="1"/>
</dbReference>
<feature type="domain" description="Amidohydrolase-related" evidence="4">
    <location>
        <begin position="48"/>
        <end position="326"/>
    </location>
</feature>